<evidence type="ECO:0008006" key="3">
    <source>
        <dbReference type="Google" id="ProtNLM"/>
    </source>
</evidence>
<dbReference type="Proteomes" id="UP000576082">
    <property type="component" value="Unassembled WGS sequence"/>
</dbReference>
<dbReference type="PROSITE" id="PS51257">
    <property type="entry name" value="PROKAR_LIPOPROTEIN"/>
    <property type="match status" value="1"/>
</dbReference>
<organism evidence="1 2">
    <name type="scientific">Flammeovirga aprica JL-4</name>
    <dbReference type="NCBI Taxonomy" id="694437"/>
    <lineage>
        <taxon>Bacteria</taxon>
        <taxon>Pseudomonadati</taxon>
        <taxon>Bacteroidota</taxon>
        <taxon>Cytophagia</taxon>
        <taxon>Cytophagales</taxon>
        <taxon>Flammeovirgaceae</taxon>
        <taxon>Flammeovirga</taxon>
    </lineage>
</organism>
<proteinExistence type="predicted"/>
<gene>
    <name evidence="1" type="ORF">HHU12_07680</name>
</gene>
<evidence type="ECO:0000313" key="2">
    <source>
        <dbReference type="Proteomes" id="UP000576082"/>
    </source>
</evidence>
<accession>A0A7X9P1L2</accession>
<dbReference type="RefSeq" id="WP_169656159.1">
    <property type="nucleotide sequence ID" value="NZ_JABANE010000015.1"/>
</dbReference>
<dbReference type="EMBL" id="JABANE010000015">
    <property type="protein sequence ID" value="NME67838.1"/>
    <property type="molecule type" value="Genomic_DNA"/>
</dbReference>
<protein>
    <recommendedName>
        <fullName evidence="3">Lipoprotein</fullName>
    </recommendedName>
</protein>
<dbReference type="AlphaFoldDB" id="A0A7X9P1L2"/>
<keyword evidence="2" id="KW-1185">Reference proteome</keyword>
<comment type="caution">
    <text evidence="1">The sequence shown here is derived from an EMBL/GenBank/DDBJ whole genome shotgun (WGS) entry which is preliminary data.</text>
</comment>
<sequence length="175" mass="20155">MLTKKAANFYFFIFNIFLLTGCNADKSTDHVLQYHELQVDALPSFVPVIPDKAYLFKSIKYAKVDIVAKEDIEKVLFFNGCTFYDFKLWVMEGDSISHHLHYGNTVKNFPNDKSKGIFMTLSFRAGKKKTFYDLGFTYNDTFSIKKIRHPIENTTKGCTISFINAQISQKQTNVS</sequence>
<evidence type="ECO:0000313" key="1">
    <source>
        <dbReference type="EMBL" id="NME67838.1"/>
    </source>
</evidence>
<name>A0A7X9P1L2_9BACT</name>
<reference evidence="1 2" key="1">
    <citation type="submission" date="2020-04" db="EMBL/GenBank/DDBJ databases">
        <title>Flammeovirga sp. SR4, a novel species isolated from seawater.</title>
        <authorList>
            <person name="Wang X."/>
        </authorList>
    </citation>
    <scope>NUCLEOTIDE SEQUENCE [LARGE SCALE GENOMIC DNA]</scope>
    <source>
        <strain evidence="1 2">ATCC 23126</strain>
    </source>
</reference>